<sequence length="247" mass="28512">MITKSFSTEYCKVLELINYVFFILIIFVSRTLPITIYEQNVIQPISANVEVHIDAIAKLVRVIDGDTVNAVVLNISAKFVNHVRVGEQISIRFADIDAPELYINGERNEPGWRSRSMLIELLRNRDTLYLDIDDEEIFDHYGRLIAVVYIKVNETHLLNVNKWMVDNGYARIWDFPNSTYPNRWVLYVNISNVQLLTSIENNPTSKGLLRNQYLTPLVLYSVILISIIAGYITFSKYLSKTHSNSTF</sequence>
<gene>
    <name evidence="3" type="ORF">ENU20_04450</name>
</gene>
<dbReference type="EMBL" id="DTBP01000035">
    <property type="protein sequence ID" value="HGQ74307.1"/>
    <property type="molecule type" value="Genomic_DNA"/>
</dbReference>
<dbReference type="AlphaFoldDB" id="A0A7C4NN74"/>
<proteinExistence type="predicted"/>
<feature type="transmembrane region" description="Helical" evidence="1">
    <location>
        <begin position="16"/>
        <end position="37"/>
    </location>
</feature>
<dbReference type="InterPro" id="IPR016071">
    <property type="entry name" value="Staphylococal_nuclease_OB-fold"/>
</dbReference>
<evidence type="ECO:0000313" key="3">
    <source>
        <dbReference type="EMBL" id="HGQ74307.1"/>
    </source>
</evidence>
<keyword evidence="1" id="KW-0472">Membrane</keyword>
<keyword evidence="1" id="KW-0812">Transmembrane</keyword>
<dbReference type="SMART" id="SM00318">
    <property type="entry name" value="SNc"/>
    <property type="match status" value="1"/>
</dbReference>
<organism evidence="3">
    <name type="scientific">Staphylothermus marinus</name>
    <dbReference type="NCBI Taxonomy" id="2280"/>
    <lineage>
        <taxon>Archaea</taxon>
        <taxon>Thermoproteota</taxon>
        <taxon>Thermoprotei</taxon>
        <taxon>Desulfurococcales</taxon>
        <taxon>Desulfurococcaceae</taxon>
        <taxon>Staphylothermus</taxon>
    </lineage>
</organism>
<dbReference type="PROSITE" id="PS50830">
    <property type="entry name" value="TNASE_3"/>
    <property type="match status" value="1"/>
</dbReference>
<feature type="domain" description="TNase-like" evidence="2">
    <location>
        <begin position="53"/>
        <end position="172"/>
    </location>
</feature>
<dbReference type="InterPro" id="IPR035437">
    <property type="entry name" value="SNase_OB-fold_sf"/>
</dbReference>
<dbReference type="SUPFAM" id="SSF50199">
    <property type="entry name" value="Staphylococcal nuclease"/>
    <property type="match status" value="1"/>
</dbReference>
<comment type="caution">
    <text evidence="3">The sequence shown here is derived from an EMBL/GenBank/DDBJ whole genome shotgun (WGS) entry which is preliminary data.</text>
</comment>
<evidence type="ECO:0000256" key="1">
    <source>
        <dbReference type="SAM" id="Phobius"/>
    </source>
</evidence>
<keyword evidence="1" id="KW-1133">Transmembrane helix</keyword>
<feature type="transmembrane region" description="Helical" evidence="1">
    <location>
        <begin position="213"/>
        <end position="234"/>
    </location>
</feature>
<accession>A0A7C4NN74</accession>
<reference evidence="3" key="1">
    <citation type="journal article" date="2020" name="mSystems">
        <title>Genome- and Community-Level Interaction Insights into Carbon Utilization and Element Cycling Functions of Hydrothermarchaeota in Hydrothermal Sediment.</title>
        <authorList>
            <person name="Zhou Z."/>
            <person name="Liu Y."/>
            <person name="Xu W."/>
            <person name="Pan J."/>
            <person name="Luo Z.H."/>
            <person name="Li M."/>
        </authorList>
    </citation>
    <scope>NUCLEOTIDE SEQUENCE [LARGE SCALE GENOMIC DNA]</scope>
    <source>
        <strain evidence="3">SpSt-648</strain>
    </source>
</reference>
<protein>
    <recommendedName>
        <fullName evidence="2">TNase-like domain-containing protein</fullName>
    </recommendedName>
</protein>
<name>A0A7C4NN74_STAMA</name>
<evidence type="ECO:0000259" key="2">
    <source>
        <dbReference type="PROSITE" id="PS50830"/>
    </source>
</evidence>
<dbReference type="Gene3D" id="2.40.50.90">
    <property type="match status" value="1"/>
</dbReference>
<dbReference type="Pfam" id="PF00565">
    <property type="entry name" value="SNase"/>
    <property type="match status" value="1"/>
</dbReference>